<dbReference type="VEuPathDB" id="FungiDB:PABG_03539"/>
<evidence type="ECO:0000259" key="5">
    <source>
        <dbReference type="PROSITE" id="PS00497"/>
    </source>
</evidence>
<evidence type="ECO:0000256" key="2">
    <source>
        <dbReference type="ARBA" id="ARBA00023002"/>
    </source>
</evidence>
<dbReference type="InterPro" id="IPR050316">
    <property type="entry name" value="Tyrosinase/Hemocyanin"/>
</dbReference>
<evidence type="ECO:0000259" key="6">
    <source>
        <dbReference type="PROSITE" id="PS00498"/>
    </source>
</evidence>
<sequence length="375" mass="41625">MRLDIVCVALVSAYLPVHTVASEVDDLAAQGLEIRRAYDAEIGGEGTCDFENTAVRREWNTLTADEKKEYINAVLCLQELESIWPRSEVPGVRSRFDDFVALHIQQARLVHFTASFLGWHRYYLWTYEEALRNECGYTGYHPYWNWAEYAEDPVSNPMFDGSETSLSGNGEATDHGNVTIVPGLIVPSGTGGGCVFSGPFANMSVNLGPITPIMPDLQPNGNGLSYNPRCLRRDISSIISKRFTKTSDIVELITTKNDILSFQNFMQADPVTDFIGVHGGGHFITSGDPGGDFYISPGDPVFYLHHSQIDRIWWIWQNLDPANRLHAVAGDTEMYNPSSRNGTADDLVDLGYLGDECRLGDLLSATGGPFCYIYQ</sequence>
<dbReference type="VEuPathDB" id="FungiDB:PADG_11373"/>
<accession>A0A1D2J9Y9</accession>
<proteinExistence type="predicted"/>
<gene>
    <name evidence="7" type="ORF">ACO22_05562</name>
</gene>
<keyword evidence="2" id="KW-0560">Oxidoreductase</keyword>
<evidence type="ECO:0000256" key="3">
    <source>
        <dbReference type="ARBA" id="ARBA00023008"/>
    </source>
</evidence>
<protein>
    <recommendedName>
        <fullName evidence="5 6">Tyrosinase copper-binding domain-containing protein</fullName>
    </recommendedName>
</protein>
<feature type="chain" id="PRO_5008902340" description="Tyrosinase copper-binding domain-containing protein" evidence="4">
    <location>
        <begin position="22"/>
        <end position="375"/>
    </location>
</feature>
<dbReference type="InterPro" id="IPR008922">
    <property type="entry name" value="Di-copper_centre_dom_sf"/>
</dbReference>
<organism evidence="7 8">
    <name type="scientific">Paracoccidioides brasiliensis</name>
    <dbReference type="NCBI Taxonomy" id="121759"/>
    <lineage>
        <taxon>Eukaryota</taxon>
        <taxon>Fungi</taxon>
        <taxon>Dikarya</taxon>
        <taxon>Ascomycota</taxon>
        <taxon>Pezizomycotina</taxon>
        <taxon>Eurotiomycetes</taxon>
        <taxon>Eurotiomycetidae</taxon>
        <taxon>Onygenales</taxon>
        <taxon>Ajellomycetaceae</taxon>
        <taxon>Paracoccidioides</taxon>
    </lineage>
</organism>
<dbReference type="PANTHER" id="PTHR11474:SF125">
    <property type="entry name" value="N-ACETYL-6-HYDROXYTRYPTOPHAN OXIDASE IVOB-RELATED"/>
    <property type="match status" value="1"/>
</dbReference>
<dbReference type="Gene3D" id="1.10.1280.10">
    <property type="entry name" value="Di-copper center containing domain from catechol oxidase"/>
    <property type="match status" value="1"/>
</dbReference>
<dbReference type="AlphaFoldDB" id="A0A1D2J9Y9"/>
<evidence type="ECO:0000313" key="7">
    <source>
        <dbReference type="EMBL" id="ODH22195.1"/>
    </source>
</evidence>
<dbReference type="PROSITE" id="PS00497">
    <property type="entry name" value="TYROSINASE_1"/>
    <property type="match status" value="1"/>
</dbReference>
<feature type="domain" description="Tyrosinase copper-binding" evidence="6">
    <location>
        <begin position="299"/>
        <end position="310"/>
    </location>
</feature>
<reference evidence="7 8" key="1">
    <citation type="submission" date="2016-06" db="EMBL/GenBank/DDBJ databases">
        <authorList>
            <person name="Kjaerup R.B."/>
            <person name="Dalgaard T.S."/>
            <person name="Juul-Madsen H.R."/>
        </authorList>
    </citation>
    <scope>NUCLEOTIDE SEQUENCE [LARGE SCALE GENOMIC DNA]</scope>
    <source>
        <strain evidence="7 8">Pb300</strain>
    </source>
</reference>
<name>A0A1D2J9Y9_PARBR</name>
<dbReference type="PRINTS" id="PR00092">
    <property type="entry name" value="TYROSINASE"/>
</dbReference>
<dbReference type="PROSITE" id="PS00498">
    <property type="entry name" value="TYROSINASE_2"/>
    <property type="match status" value="1"/>
</dbReference>
<dbReference type="InterPro" id="IPR002227">
    <property type="entry name" value="Tyrosinase_Cu-bd"/>
</dbReference>
<dbReference type="Proteomes" id="UP000242814">
    <property type="component" value="Unassembled WGS sequence"/>
</dbReference>
<dbReference type="GO" id="GO:0016491">
    <property type="term" value="F:oxidoreductase activity"/>
    <property type="evidence" value="ECO:0007669"/>
    <property type="project" value="UniProtKB-KW"/>
</dbReference>
<keyword evidence="4" id="KW-0732">Signal</keyword>
<evidence type="ECO:0000313" key="8">
    <source>
        <dbReference type="Proteomes" id="UP000242814"/>
    </source>
</evidence>
<dbReference type="Pfam" id="PF00264">
    <property type="entry name" value="Tyrosinase"/>
    <property type="match status" value="1"/>
</dbReference>
<feature type="domain" description="Tyrosinase copper-binding" evidence="5">
    <location>
        <begin position="111"/>
        <end position="128"/>
    </location>
</feature>
<dbReference type="SUPFAM" id="SSF48056">
    <property type="entry name" value="Di-copper centre-containing domain"/>
    <property type="match status" value="1"/>
</dbReference>
<dbReference type="GO" id="GO:0046872">
    <property type="term" value="F:metal ion binding"/>
    <property type="evidence" value="ECO:0007669"/>
    <property type="project" value="UniProtKB-KW"/>
</dbReference>
<dbReference type="EMBL" id="LZYO01000253">
    <property type="protein sequence ID" value="ODH22195.1"/>
    <property type="molecule type" value="Genomic_DNA"/>
</dbReference>
<keyword evidence="3" id="KW-0186">Copper</keyword>
<evidence type="ECO:0000256" key="4">
    <source>
        <dbReference type="SAM" id="SignalP"/>
    </source>
</evidence>
<dbReference type="PANTHER" id="PTHR11474">
    <property type="entry name" value="TYROSINASE FAMILY MEMBER"/>
    <property type="match status" value="1"/>
</dbReference>
<keyword evidence="1" id="KW-0479">Metal-binding</keyword>
<feature type="signal peptide" evidence="4">
    <location>
        <begin position="1"/>
        <end position="21"/>
    </location>
</feature>
<evidence type="ECO:0000256" key="1">
    <source>
        <dbReference type="ARBA" id="ARBA00022723"/>
    </source>
</evidence>
<comment type="caution">
    <text evidence="7">The sequence shown here is derived from an EMBL/GenBank/DDBJ whole genome shotgun (WGS) entry which is preliminary data.</text>
</comment>